<dbReference type="AlphaFoldDB" id="A0A0A9DKV5"/>
<name>A0A0A9DKV5_ARUDO</name>
<feature type="compositionally biased region" description="Polar residues" evidence="1">
    <location>
        <begin position="29"/>
        <end position="51"/>
    </location>
</feature>
<feature type="compositionally biased region" description="Basic and acidic residues" evidence="1">
    <location>
        <begin position="11"/>
        <end position="24"/>
    </location>
</feature>
<reference evidence="2" key="1">
    <citation type="submission" date="2014-09" db="EMBL/GenBank/DDBJ databases">
        <authorList>
            <person name="Magalhaes I.L.F."/>
            <person name="Oliveira U."/>
            <person name="Santos F.R."/>
            <person name="Vidigal T.H.D.A."/>
            <person name="Brescovit A.D."/>
            <person name="Santos A.J."/>
        </authorList>
    </citation>
    <scope>NUCLEOTIDE SEQUENCE</scope>
    <source>
        <tissue evidence="2">Shoot tissue taken approximately 20 cm above the soil surface</tissue>
    </source>
</reference>
<reference evidence="2" key="2">
    <citation type="journal article" date="2015" name="Data Brief">
        <title>Shoot transcriptome of the giant reed, Arundo donax.</title>
        <authorList>
            <person name="Barrero R.A."/>
            <person name="Guerrero F.D."/>
            <person name="Moolhuijzen P."/>
            <person name="Goolsby J.A."/>
            <person name="Tidwell J."/>
            <person name="Bellgard S.E."/>
            <person name="Bellgard M.I."/>
        </authorList>
    </citation>
    <scope>NUCLEOTIDE SEQUENCE</scope>
    <source>
        <tissue evidence="2">Shoot tissue taken approximately 20 cm above the soil surface</tissue>
    </source>
</reference>
<accession>A0A0A9DKV5</accession>
<proteinExistence type="predicted"/>
<evidence type="ECO:0000313" key="2">
    <source>
        <dbReference type="EMBL" id="JAD87308.1"/>
    </source>
</evidence>
<dbReference type="EMBL" id="GBRH01210587">
    <property type="protein sequence ID" value="JAD87308.1"/>
    <property type="molecule type" value="Transcribed_RNA"/>
</dbReference>
<feature type="region of interest" description="Disordered" evidence="1">
    <location>
        <begin position="1"/>
        <end position="57"/>
    </location>
</feature>
<organism evidence="2">
    <name type="scientific">Arundo donax</name>
    <name type="common">Giant reed</name>
    <name type="synonym">Donax arundinaceus</name>
    <dbReference type="NCBI Taxonomy" id="35708"/>
    <lineage>
        <taxon>Eukaryota</taxon>
        <taxon>Viridiplantae</taxon>
        <taxon>Streptophyta</taxon>
        <taxon>Embryophyta</taxon>
        <taxon>Tracheophyta</taxon>
        <taxon>Spermatophyta</taxon>
        <taxon>Magnoliopsida</taxon>
        <taxon>Liliopsida</taxon>
        <taxon>Poales</taxon>
        <taxon>Poaceae</taxon>
        <taxon>PACMAD clade</taxon>
        <taxon>Arundinoideae</taxon>
        <taxon>Arundineae</taxon>
        <taxon>Arundo</taxon>
    </lineage>
</organism>
<evidence type="ECO:0000256" key="1">
    <source>
        <dbReference type="SAM" id="MobiDB-lite"/>
    </source>
</evidence>
<sequence length="57" mass="6495">MLSQHSRSQARVKEGCDRLGEPTKKLSHSYGNETLSKQPKSKLKNNVQKNMLHSFVI</sequence>
<protein>
    <submittedName>
        <fullName evidence="2">Uncharacterized protein</fullName>
    </submittedName>
</protein>